<organism evidence="2 3">
    <name type="scientific">Lederbergia citrisecunda</name>
    <dbReference type="NCBI Taxonomy" id="2833583"/>
    <lineage>
        <taxon>Bacteria</taxon>
        <taxon>Bacillati</taxon>
        <taxon>Bacillota</taxon>
        <taxon>Bacilli</taxon>
        <taxon>Bacillales</taxon>
        <taxon>Bacillaceae</taxon>
        <taxon>Lederbergia</taxon>
    </lineage>
</organism>
<proteinExistence type="predicted"/>
<gene>
    <name evidence="2" type="ORF">KHA93_04100</name>
</gene>
<dbReference type="RefSeq" id="WP_213109557.1">
    <property type="nucleotide sequence ID" value="NZ_JAGYPJ010000001.1"/>
</dbReference>
<evidence type="ECO:0000256" key="1">
    <source>
        <dbReference type="SAM" id="MobiDB-lite"/>
    </source>
</evidence>
<feature type="region of interest" description="Disordered" evidence="1">
    <location>
        <begin position="115"/>
        <end position="135"/>
    </location>
</feature>
<dbReference type="AlphaFoldDB" id="A0A942TMB8"/>
<dbReference type="EMBL" id="JAGYPJ010000001">
    <property type="protein sequence ID" value="MBS4198834.1"/>
    <property type="molecule type" value="Genomic_DNA"/>
</dbReference>
<protein>
    <submittedName>
        <fullName evidence="2">YlbD family protein</fullName>
    </submittedName>
</protein>
<reference evidence="2 3" key="1">
    <citation type="submission" date="2021-05" db="EMBL/GenBank/DDBJ databases">
        <title>Novel Bacillus species.</title>
        <authorList>
            <person name="Liu G."/>
        </authorList>
    </citation>
    <scope>NUCLEOTIDE SEQUENCE [LARGE SCALE GENOMIC DNA]</scope>
    <source>
        <strain evidence="2 3">FJAT-49732</strain>
    </source>
</reference>
<accession>A0A942TMB8</accession>
<dbReference type="Proteomes" id="UP000682713">
    <property type="component" value="Unassembled WGS sequence"/>
</dbReference>
<keyword evidence="3" id="KW-1185">Reference proteome</keyword>
<dbReference type="InterPro" id="IPR025953">
    <property type="entry name" value="YlbD_coat"/>
</dbReference>
<name>A0A942TMB8_9BACI</name>
<evidence type="ECO:0000313" key="3">
    <source>
        <dbReference type="Proteomes" id="UP000682713"/>
    </source>
</evidence>
<sequence length="135" mass="15554">MASKSLHPSVEQFKSFVKEHPKLLQSVRKKENTWQELYEDWFLLGADDPKWAQFEDNNTEQAVSNNEPEPEQKNWMNQITGIIKNMDANQVQHHINQLSQAIGAIQGVINQFQTNNPPTINQPPANNNPFAFKKD</sequence>
<dbReference type="Pfam" id="PF14071">
    <property type="entry name" value="YlbD_coat"/>
    <property type="match status" value="1"/>
</dbReference>
<evidence type="ECO:0000313" key="2">
    <source>
        <dbReference type="EMBL" id="MBS4198834.1"/>
    </source>
</evidence>
<comment type="caution">
    <text evidence="2">The sequence shown here is derived from an EMBL/GenBank/DDBJ whole genome shotgun (WGS) entry which is preliminary data.</text>
</comment>